<dbReference type="AlphaFoldDB" id="K8DZ46"/>
<name>K8DZ46_9FIRM</name>
<gene>
    <name evidence="1" type="ORF">DESHY_20123</name>
</gene>
<comment type="caution">
    <text evidence="1">The sequence shown here is derived from an EMBL/GenBank/DDBJ whole genome shotgun (WGS) entry which is preliminary data.</text>
</comment>
<reference evidence="1 2" key="1">
    <citation type="journal article" date="2013" name="Genome Announc.">
        <title>Genome Sequence of the Sulfate-Reducing Bacterium Desulfotomaculum hydrothermale Lam5(T).</title>
        <authorList>
            <person name="Amin O."/>
            <person name="Fardeau M.L."/>
            <person name="Valette O."/>
            <person name="Hirschler-Rea A."/>
            <person name="Barbe V."/>
            <person name="Medigue C."/>
            <person name="Vacherie B."/>
            <person name="Ollivier B."/>
            <person name="Bertin P.N."/>
            <person name="Dolla A."/>
        </authorList>
    </citation>
    <scope>NUCLEOTIDE SEQUENCE [LARGE SCALE GENOMIC DNA]</scope>
    <source>
        <strain evidence="2">Lam5 / DSM 18033</strain>
    </source>
</reference>
<dbReference type="EMBL" id="CAOS01000009">
    <property type="protein sequence ID" value="CCO08254.1"/>
    <property type="molecule type" value="Genomic_DNA"/>
</dbReference>
<dbReference type="STRING" id="1121428.DESHY_20123"/>
<organism evidence="1 2">
    <name type="scientific">Desulforamulus hydrothermalis Lam5 = DSM 18033</name>
    <dbReference type="NCBI Taxonomy" id="1121428"/>
    <lineage>
        <taxon>Bacteria</taxon>
        <taxon>Bacillati</taxon>
        <taxon>Bacillota</taxon>
        <taxon>Clostridia</taxon>
        <taxon>Eubacteriales</taxon>
        <taxon>Peptococcaceae</taxon>
        <taxon>Desulforamulus</taxon>
    </lineage>
</organism>
<sequence length="31" mass="3465">MARGEFLGGLKMVQKDIVVLSQNEYLLTVIV</sequence>
<accession>K8DZ46</accession>
<evidence type="ECO:0000313" key="2">
    <source>
        <dbReference type="Proteomes" id="UP000009315"/>
    </source>
</evidence>
<dbReference type="Proteomes" id="UP000009315">
    <property type="component" value="Unassembled WGS sequence"/>
</dbReference>
<evidence type="ECO:0000313" key="1">
    <source>
        <dbReference type="EMBL" id="CCO08254.1"/>
    </source>
</evidence>
<proteinExistence type="predicted"/>
<protein>
    <submittedName>
        <fullName evidence="1">Uncharacterized protein</fullName>
    </submittedName>
</protein>
<keyword evidence="2" id="KW-1185">Reference proteome</keyword>